<keyword evidence="2" id="KW-0813">Transport</keyword>
<dbReference type="Pfam" id="PF01545">
    <property type="entry name" value="Cation_efflux"/>
    <property type="match status" value="1"/>
</dbReference>
<accession>A0A7C4AI20</accession>
<evidence type="ECO:0000256" key="1">
    <source>
        <dbReference type="ARBA" id="ARBA00004141"/>
    </source>
</evidence>
<feature type="transmembrane region" description="Helical" evidence="7">
    <location>
        <begin position="29"/>
        <end position="48"/>
    </location>
</feature>
<feature type="transmembrane region" description="Helical" evidence="7">
    <location>
        <begin position="126"/>
        <end position="149"/>
    </location>
</feature>
<keyword evidence="4 7" id="KW-1133">Transmembrane helix</keyword>
<organism evidence="9">
    <name type="scientific">Fundidesulfovibrio putealis</name>
    <dbReference type="NCBI Taxonomy" id="270496"/>
    <lineage>
        <taxon>Bacteria</taxon>
        <taxon>Pseudomonadati</taxon>
        <taxon>Thermodesulfobacteriota</taxon>
        <taxon>Desulfovibrionia</taxon>
        <taxon>Desulfovibrionales</taxon>
        <taxon>Desulfovibrionaceae</taxon>
        <taxon>Fundidesulfovibrio</taxon>
    </lineage>
</organism>
<keyword evidence="3 7" id="KW-0812">Transmembrane</keyword>
<gene>
    <name evidence="9" type="ORF">ENR59_09900</name>
</gene>
<dbReference type="AlphaFoldDB" id="A0A7C4AI20"/>
<dbReference type="GO" id="GO:0005385">
    <property type="term" value="F:zinc ion transmembrane transporter activity"/>
    <property type="evidence" value="ECO:0007669"/>
    <property type="project" value="InterPro"/>
</dbReference>
<evidence type="ECO:0000256" key="3">
    <source>
        <dbReference type="ARBA" id="ARBA00022692"/>
    </source>
</evidence>
<dbReference type="InterPro" id="IPR002524">
    <property type="entry name" value="Cation_efflux"/>
</dbReference>
<evidence type="ECO:0000313" key="9">
    <source>
        <dbReference type="EMBL" id="HGG93246.1"/>
    </source>
</evidence>
<dbReference type="SUPFAM" id="SSF161111">
    <property type="entry name" value="Cation efflux protein transmembrane domain-like"/>
    <property type="match status" value="1"/>
</dbReference>
<evidence type="ECO:0000259" key="8">
    <source>
        <dbReference type="Pfam" id="PF01545"/>
    </source>
</evidence>
<feature type="transmembrane region" description="Helical" evidence="7">
    <location>
        <begin position="161"/>
        <end position="184"/>
    </location>
</feature>
<comment type="subcellular location">
    <subcellularLocation>
        <location evidence="1">Membrane</location>
        <topology evidence="1">Multi-pass membrane protein</topology>
    </subcellularLocation>
</comment>
<evidence type="ECO:0000256" key="7">
    <source>
        <dbReference type="SAM" id="Phobius"/>
    </source>
</evidence>
<dbReference type="InterPro" id="IPR058533">
    <property type="entry name" value="Cation_efflux_TM"/>
</dbReference>
<evidence type="ECO:0000256" key="6">
    <source>
        <dbReference type="ARBA" id="ARBA00023136"/>
    </source>
</evidence>
<dbReference type="PANTHER" id="PTHR45755">
    <property type="match status" value="1"/>
</dbReference>
<feature type="transmembrane region" description="Helical" evidence="7">
    <location>
        <begin position="93"/>
        <end position="114"/>
    </location>
</feature>
<sequence length="301" mass="32413">MHHHEHCEHGHCAHGHHHGHQHGERGARLVFWLTTATMLAEILAGWAFGSMALLADGWHMASHAGAMAVAWFAYVFARRHAHNPDFVFGSGKVNALAGFASAVGLVLVAAYMAVESVGRLIAPVDIAFGWATLVAVSGLAVNVASAWLLRDEDHSHAHDHNLRAAYVHVLADALTSVLAIVALLGGRYLGWVWLDPLMGVVGALVVGRWAYGLLIDTGKVLLDHSADPALAGELRRRLEAEGDVAVRDLAVWCVAPRGYACQIALRDAAPRPPEHYKDLLRGVEGLVRVVVEVHPGDPRQA</sequence>
<comment type="caution">
    <text evidence="9">The sequence shown here is derived from an EMBL/GenBank/DDBJ whole genome shotgun (WGS) entry which is preliminary data.</text>
</comment>
<evidence type="ECO:0000256" key="5">
    <source>
        <dbReference type="ARBA" id="ARBA00023065"/>
    </source>
</evidence>
<dbReference type="GO" id="GO:0016020">
    <property type="term" value="C:membrane"/>
    <property type="evidence" value="ECO:0007669"/>
    <property type="project" value="UniProtKB-SubCell"/>
</dbReference>
<protein>
    <submittedName>
        <fullName evidence="9">Cation transporter</fullName>
    </submittedName>
</protein>
<feature type="transmembrane region" description="Helical" evidence="7">
    <location>
        <begin position="190"/>
        <end position="211"/>
    </location>
</feature>
<evidence type="ECO:0000256" key="2">
    <source>
        <dbReference type="ARBA" id="ARBA00022448"/>
    </source>
</evidence>
<dbReference type="NCBIfam" id="TIGR01297">
    <property type="entry name" value="CDF"/>
    <property type="match status" value="1"/>
</dbReference>
<reference evidence="9" key="1">
    <citation type="journal article" date="2020" name="mSystems">
        <title>Genome- and Community-Level Interaction Insights into Carbon Utilization and Element Cycling Functions of Hydrothermarchaeota in Hydrothermal Sediment.</title>
        <authorList>
            <person name="Zhou Z."/>
            <person name="Liu Y."/>
            <person name="Xu W."/>
            <person name="Pan J."/>
            <person name="Luo Z.H."/>
            <person name="Li M."/>
        </authorList>
    </citation>
    <scope>NUCLEOTIDE SEQUENCE [LARGE SCALE GENOMIC DNA]</scope>
    <source>
        <strain evidence="9">SpSt-413</strain>
    </source>
</reference>
<dbReference type="GO" id="GO:0006882">
    <property type="term" value="P:intracellular zinc ion homeostasis"/>
    <property type="evidence" value="ECO:0007669"/>
    <property type="project" value="InterPro"/>
</dbReference>
<evidence type="ECO:0000256" key="4">
    <source>
        <dbReference type="ARBA" id="ARBA00022989"/>
    </source>
</evidence>
<dbReference type="InterPro" id="IPR045316">
    <property type="entry name" value="Msc2-like"/>
</dbReference>
<keyword evidence="6 7" id="KW-0472">Membrane</keyword>
<feature type="transmembrane region" description="Helical" evidence="7">
    <location>
        <begin position="60"/>
        <end position="77"/>
    </location>
</feature>
<dbReference type="Gene3D" id="1.20.1510.10">
    <property type="entry name" value="Cation efflux protein transmembrane domain"/>
    <property type="match status" value="1"/>
</dbReference>
<dbReference type="PANTHER" id="PTHR45755:SF4">
    <property type="entry name" value="ZINC TRANSPORTER 7"/>
    <property type="match status" value="1"/>
</dbReference>
<dbReference type="EMBL" id="DSRP01000690">
    <property type="protein sequence ID" value="HGG93246.1"/>
    <property type="molecule type" value="Genomic_DNA"/>
</dbReference>
<keyword evidence="5" id="KW-0406">Ion transport</keyword>
<dbReference type="InterPro" id="IPR027469">
    <property type="entry name" value="Cation_efflux_TMD_sf"/>
</dbReference>
<proteinExistence type="predicted"/>
<feature type="domain" description="Cation efflux protein transmembrane" evidence="8">
    <location>
        <begin position="29"/>
        <end position="222"/>
    </location>
</feature>
<name>A0A7C4AI20_9BACT</name>